<keyword evidence="7 9" id="KW-0503">Monooxygenase</keyword>
<comment type="cofactor">
    <cofactor evidence="1 8">
        <name>heme</name>
        <dbReference type="ChEBI" id="CHEBI:30413"/>
    </cofactor>
</comment>
<dbReference type="PANTHER" id="PTHR24291:SF201">
    <property type="entry name" value="CYTOCHROME P450, FAMILY 4, SUBFAMILY B, POLYPEPTIDE 7"/>
    <property type="match status" value="1"/>
</dbReference>
<dbReference type="InterPro" id="IPR001128">
    <property type="entry name" value="Cyt_P450"/>
</dbReference>
<evidence type="ECO:0008006" key="12">
    <source>
        <dbReference type="Google" id="ProtNLM"/>
    </source>
</evidence>
<name>A0AAV8WG59_9CUCU</name>
<dbReference type="GO" id="GO:0005506">
    <property type="term" value="F:iron ion binding"/>
    <property type="evidence" value="ECO:0007669"/>
    <property type="project" value="InterPro"/>
</dbReference>
<dbReference type="PANTHER" id="PTHR24291">
    <property type="entry name" value="CYTOCHROME P450 FAMILY 4"/>
    <property type="match status" value="1"/>
</dbReference>
<keyword evidence="5 9" id="KW-0560">Oxidoreductase</keyword>
<evidence type="ECO:0000256" key="5">
    <source>
        <dbReference type="ARBA" id="ARBA00023002"/>
    </source>
</evidence>
<evidence type="ECO:0000256" key="3">
    <source>
        <dbReference type="ARBA" id="ARBA00022617"/>
    </source>
</evidence>
<dbReference type="EMBL" id="JANEYG010000001">
    <property type="protein sequence ID" value="KAJ8925614.1"/>
    <property type="molecule type" value="Genomic_DNA"/>
</dbReference>
<evidence type="ECO:0000256" key="8">
    <source>
        <dbReference type="PIRSR" id="PIRSR602401-1"/>
    </source>
</evidence>
<evidence type="ECO:0000256" key="1">
    <source>
        <dbReference type="ARBA" id="ARBA00001971"/>
    </source>
</evidence>
<keyword evidence="3 8" id="KW-0349">Heme</keyword>
<accession>A0AAV8WG59</accession>
<organism evidence="10 11">
    <name type="scientific">Exocentrus adspersus</name>
    <dbReference type="NCBI Taxonomy" id="1586481"/>
    <lineage>
        <taxon>Eukaryota</taxon>
        <taxon>Metazoa</taxon>
        <taxon>Ecdysozoa</taxon>
        <taxon>Arthropoda</taxon>
        <taxon>Hexapoda</taxon>
        <taxon>Insecta</taxon>
        <taxon>Pterygota</taxon>
        <taxon>Neoptera</taxon>
        <taxon>Endopterygota</taxon>
        <taxon>Coleoptera</taxon>
        <taxon>Polyphaga</taxon>
        <taxon>Cucujiformia</taxon>
        <taxon>Chrysomeloidea</taxon>
        <taxon>Cerambycidae</taxon>
        <taxon>Lamiinae</taxon>
        <taxon>Acanthocinini</taxon>
        <taxon>Exocentrus</taxon>
    </lineage>
</organism>
<evidence type="ECO:0000256" key="9">
    <source>
        <dbReference type="RuleBase" id="RU000461"/>
    </source>
</evidence>
<dbReference type="InterPro" id="IPR036396">
    <property type="entry name" value="Cyt_P450_sf"/>
</dbReference>
<evidence type="ECO:0000313" key="10">
    <source>
        <dbReference type="EMBL" id="KAJ8925614.1"/>
    </source>
</evidence>
<reference evidence="10 11" key="1">
    <citation type="journal article" date="2023" name="Insect Mol. Biol.">
        <title>Genome sequencing provides insights into the evolution of gene families encoding plant cell wall-degrading enzymes in longhorned beetles.</title>
        <authorList>
            <person name="Shin N.R."/>
            <person name="Okamura Y."/>
            <person name="Kirsch R."/>
            <person name="Pauchet Y."/>
        </authorList>
    </citation>
    <scope>NUCLEOTIDE SEQUENCE [LARGE SCALE GENOMIC DNA]</scope>
    <source>
        <strain evidence="10">EAD_L_NR</strain>
    </source>
</reference>
<dbReference type="GO" id="GO:0004497">
    <property type="term" value="F:monooxygenase activity"/>
    <property type="evidence" value="ECO:0007669"/>
    <property type="project" value="UniProtKB-KW"/>
</dbReference>
<dbReference type="SUPFAM" id="SSF48264">
    <property type="entry name" value="Cytochrome P450"/>
    <property type="match status" value="1"/>
</dbReference>
<keyword evidence="11" id="KW-1185">Reference proteome</keyword>
<keyword evidence="6 8" id="KW-0408">Iron</keyword>
<keyword evidence="4 8" id="KW-0479">Metal-binding</keyword>
<sequence>MFTFSSRGLMLQVLKMFTTIYRWKWFFNMMPISKEVNKYQNYINEFSDSLLSDTETYLNVKASNQVNDFEEDKKISSLLNYLPKAKDANAPLSREELRDETTTFMIAVSMFAVFRGNRYQHSHHGFCTNSPKLVSAHTGTRNIGSNPSGSCHPYFTLILFSRKKVYDEIMEVIGPIKDVENADLPKLKYTEMVIKEALRYFTPVGYVFKRADADMTLGSTFIPSGSNFMISLVSIHHNPKYWPDPMTFNPERFHSDNVIKPYTFVPFSAGSRACPGDRFAMMFVKTILATVIRKYEVFTDYKSLQDIELSYDFASSARNGYKIRLRHRNN</sequence>
<dbReference type="Gene3D" id="1.10.630.10">
    <property type="entry name" value="Cytochrome P450"/>
    <property type="match status" value="1"/>
</dbReference>
<dbReference type="InterPro" id="IPR002401">
    <property type="entry name" value="Cyt_P450_E_grp-I"/>
</dbReference>
<feature type="binding site" description="axial binding residue" evidence="8">
    <location>
        <position position="274"/>
    </location>
    <ligand>
        <name>heme</name>
        <dbReference type="ChEBI" id="CHEBI:30413"/>
    </ligand>
    <ligandPart>
        <name>Fe</name>
        <dbReference type="ChEBI" id="CHEBI:18248"/>
    </ligandPart>
</feature>
<comment type="similarity">
    <text evidence="2 9">Belongs to the cytochrome P450 family.</text>
</comment>
<evidence type="ECO:0000256" key="2">
    <source>
        <dbReference type="ARBA" id="ARBA00010617"/>
    </source>
</evidence>
<dbReference type="PROSITE" id="PS00086">
    <property type="entry name" value="CYTOCHROME_P450"/>
    <property type="match status" value="1"/>
</dbReference>
<comment type="caution">
    <text evidence="10">The sequence shown here is derived from an EMBL/GenBank/DDBJ whole genome shotgun (WGS) entry which is preliminary data.</text>
</comment>
<evidence type="ECO:0000256" key="4">
    <source>
        <dbReference type="ARBA" id="ARBA00022723"/>
    </source>
</evidence>
<evidence type="ECO:0000256" key="6">
    <source>
        <dbReference type="ARBA" id="ARBA00023004"/>
    </source>
</evidence>
<dbReference type="InterPro" id="IPR050196">
    <property type="entry name" value="Cytochrome_P450_Monoox"/>
</dbReference>
<proteinExistence type="inferred from homology"/>
<dbReference type="AlphaFoldDB" id="A0AAV8WG59"/>
<protein>
    <recommendedName>
        <fullName evidence="12">Cytochrome P450</fullName>
    </recommendedName>
</protein>
<dbReference type="GO" id="GO:0016705">
    <property type="term" value="F:oxidoreductase activity, acting on paired donors, with incorporation or reduction of molecular oxygen"/>
    <property type="evidence" value="ECO:0007669"/>
    <property type="project" value="InterPro"/>
</dbReference>
<dbReference type="Pfam" id="PF00067">
    <property type="entry name" value="p450"/>
    <property type="match status" value="1"/>
</dbReference>
<dbReference type="GO" id="GO:0020037">
    <property type="term" value="F:heme binding"/>
    <property type="evidence" value="ECO:0007669"/>
    <property type="project" value="InterPro"/>
</dbReference>
<dbReference type="Proteomes" id="UP001159042">
    <property type="component" value="Unassembled WGS sequence"/>
</dbReference>
<dbReference type="InterPro" id="IPR017972">
    <property type="entry name" value="Cyt_P450_CS"/>
</dbReference>
<dbReference type="PRINTS" id="PR00463">
    <property type="entry name" value="EP450I"/>
</dbReference>
<evidence type="ECO:0000256" key="7">
    <source>
        <dbReference type="ARBA" id="ARBA00023033"/>
    </source>
</evidence>
<gene>
    <name evidence="10" type="ORF">NQ315_009458</name>
</gene>
<evidence type="ECO:0000313" key="11">
    <source>
        <dbReference type="Proteomes" id="UP001159042"/>
    </source>
</evidence>